<evidence type="ECO:0000313" key="2">
    <source>
        <dbReference type="Proteomes" id="UP000773469"/>
    </source>
</evidence>
<gene>
    <name evidence="1" type="ORF">TUM3794_19780</name>
</gene>
<reference evidence="1 2" key="1">
    <citation type="submission" date="2021-05" db="EMBL/GenBank/DDBJ databases">
        <title>Molecular characterization for Shewanella algae harboring chromosomal blaOXA-55-like strains isolated from clinical and environment sample.</title>
        <authorList>
            <person name="Ohama Y."/>
            <person name="Aoki K."/>
            <person name="Harada S."/>
            <person name="Moriya K."/>
            <person name="Ishii Y."/>
            <person name="Tateda K."/>
        </authorList>
    </citation>
    <scope>NUCLEOTIDE SEQUENCE [LARGE SCALE GENOMIC DNA]</scope>
    <source>
        <strain evidence="1 2">MBTL60-118</strain>
    </source>
</reference>
<organism evidence="1 2">
    <name type="scientific">Shewanella colwelliana</name>
    <name type="common">Alteromonas colwelliana</name>
    <dbReference type="NCBI Taxonomy" id="23"/>
    <lineage>
        <taxon>Bacteria</taxon>
        <taxon>Pseudomonadati</taxon>
        <taxon>Pseudomonadota</taxon>
        <taxon>Gammaproteobacteria</taxon>
        <taxon>Alteromonadales</taxon>
        <taxon>Shewanellaceae</taxon>
        <taxon>Shewanella</taxon>
    </lineage>
</organism>
<dbReference type="Proteomes" id="UP000773469">
    <property type="component" value="Unassembled WGS sequence"/>
</dbReference>
<keyword evidence="2" id="KW-1185">Reference proteome</keyword>
<dbReference type="RefSeq" id="WP_220756862.1">
    <property type="nucleotide sequence ID" value="NZ_BPEU01000013.1"/>
</dbReference>
<comment type="caution">
    <text evidence="1">The sequence shown here is derived from an EMBL/GenBank/DDBJ whole genome shotgun (WGS) entry which is preliminary data.</text>
</comment>
<accession>A0ABQ4P080</accession>
<evidence type="ECO:0000313" key="1">
    <source>
        <dbReference type="EMBL" id="GIU40864.1"/>
    </source>
</evidence>
<protein>
    <submittedName>
        <fullName evidence="1">Uncharacterized protein</fullName>
    </submittedName>
</protein>
<sequence>MGFFSWNTSDTNESIANIHSGHPNATRTVYMLQPGGKEPIECRAYEGYGVFGGVDAFAWLAKFNSEQAKSLDLFEDCEELRKIGIDLFFKNRSSIIYPLKFSFHKNAKYEQLAAAKDCNFQGFFYDHNF</sequence>
<dbReference type="EMBL" id="BPEU01000013">
    <property type="protein sequence ID" value="GIU40864.1"/>
    <property type="molecule type" value="Genomic_DNA"/>
</dbReference>
<name>A0ABQ4P080_SHECO</name>
<proteinExistence type="predicted"/>